<evidence type="ECO:0000313" key="1">
    <source>
        <dbReference type="EMBL" id="CAK9139862.1"/>
    </source>
</evidence>
<sequence>MEVAVQTCLLSKRWRYLWTSLPYLDFDDSNLDFDDSNFPFSFEIVSDWCLYYEYKMRCFMNFVTHFLSLREDSTVCTFRLSASEHFFVRRSLADKCVNYAISHNVQEFDINNENKYNNEMTMMVGERWRWMMVVSINGGWRWWCGWGDADDGGGLMATAVVVVVG</sequence>
<dbReference type="PANTHER" id="PTHR32212:SF234">
    <property type="entry name" value="F-BOX_LRR-REPEAT PROTEIN 13-LIKE"/>
    <property type="match status" value="1"/>
</dbReference>
<dbReference type="Proteomes" id="UP001642360">
    <property type="component" value="Unassembled WGS sequence"/>
</dbReference>
<dbReference type="PANTHER" id="PTHR32212">
    <property type="entry name" value="CYCLIN-LIKE F-BOX"/>
    <property type="match status" value="1"/>
</dbReference>
<reference evidence="1 2" key="1">
    <citation type="submission" date="2024-02" db="EMBL/GenBank/DDBJ databases">
        <authorList>
            <person name="Vignale AGUSTIN F."/>
            <person name="Sosa J E."/>
            <person name="Modenutti C."/>
        </authorList>
    </citation>
    <scope>NUCLEOTIDE SEQUENCE [LARGE SCALE GENOMIC DNA]</scope>
</reference>
<protein>
    <recommendedName>
        <fullName evidence="3">F-box domain-containing protein</fullName>
    </recommendedName>
</protein>
<dbReference type="EMBL" id="CAUOFW020000995">
    <property type="protein sequence ID" value="CAK9139862.1"/>
    <property type="molecule type" value="Genomic_DNA"/>
</dbReference>
<proteinExistence type="predicted"/>
<accession>A0ABC8R6W5</accession>
<evidence type="ECO:0000313" key="2">
    <source>
        <dbReference type="Proteomes" id="UP001642360"/>
    </source>
</evidence>
<keyword evidence="2" id="KW-1185">Reference proteome</keyword>
<comment type="caution">
    <text evidence="1">The sequence shown here is derived from an EMBL/GenBank/DDBJ whole genome shotgun (WGS) entry which is preliminary data.</text>
</comment>
<dbReference type="AlphaFoldDB" id="A0ABC8R6W5"/>
<gene>
    <name evidence="1" type="ORF">ILEXP_LOCUS7276</name>
</gene>
<name>A0ABC8R6W5_9AQUA</name>
<evidence type="ECO:0008006" key="3">
    <source>
        <dbReference type="Google" id="ProtNLM"/>
    </source>
</evidence>
<organism evidence="1 2">
    <name type="scientific">Ilex paraguariensis</name>
    <name type="common">yerba mate</name>
    <dbReference type="NCBI Taxonomy" id="185542"/>
    <lineage>
        <taxon>Eukaryota</taxon>
        <taxon>Viridiplantae</taxon>
        <taxon>Streptophyta</taxon>
        <taxon>Embryophyta</taxon>
        <taxon>Tracheophyta</taxon>
        <taxon>Spermatophyta</taxon>
        <taxon>Magnoliopsida</taxon>
        <taxon>eudicotyledons</taxon>
        <taxon>Gunneridae</taxon>
        <taxon>Pentapetalae</taxon>
        <taxon>asterids</taxon>
        <taxon>campanulids</taxon>
        <taxon>Aquifoliales</taxon>
        <taxon>Aquifoliaceae</taxon>
        <taxon>Ilex</taxon>
    </lineage>
</organism>